<dbReference type="RefSeq" id="WP_248563924.1">
    <property type="nucleotide sequence ID" value="NZ_AP025698.1"/>
</dbReference>
<gene>
    <name evidence="1" type="ORF">MTTB_09580</name>
</gene>
<proteinExistence type="predicted"/>
<dbReference type="GeneID" id="71965475"/>
<keyword evidence="2" id="KW-1185">Reference proteome</keyword>
<protein>
    <recommendedName>
        <fullName evidence="3">PsbP C-terminal domain-containing protein</fullName>
    </recommendedName>
</protein>
<evidence type="ECO:0000313" key="2">
    <source>
        <dbReference type="Proteomes" id="UP000831817"/>
    </source>
</evidence>
<sequence length="168" mass="18614">MKRFLPIIMVLFVAFAFGCTETPDKTFSGDGITFQYPGTWENLSAGELEASIPTLAYGSANVITYLGNDTEEFAVVELRATSEGYVRSPSEWLERMESSLEASQIVSKDESLSVGGKNAALIQWKEGNQFITAVHIKMDESTGYHLYYSSPQSDLTTLQKIIQSFKIS</sequence>
<name>A0ABM7YDM5_9EURY</name>
<evidence type="ECO:0000313" key="1">
    <source>
        <dbReference type="EMBL" id="BDH79579.1"/>
    </source>
</evidence>
<dbReference type="Proteomes" id="UP000831817">
    <property type="component" value="Chromosome"/>
</dbReference>
<dbReference type="EMBL" id="AP025698">
    <property type="protein sequence ID" value="BDH79579.1"/>
    <property type="molecule type" value="Genomic_DNA"/>
</dbReference>
<organism evidence="1 2">
    <name type="scientific">Methanothermobacter tenebrarum</name>
    <dbReference type="NCBI Taxonomy" id="680118"/>
    <lineage>
        <taxon>Archaea</taxon>
        <taxon>Methanobacteriati</taxon>
        <taxon>Methanobacteriota</taxon>
        <taxon>Methanomada group</taxon>
        <taxon>Methanobacteria</taxon>
        <taxon>Methanobacteriales</taxon>
        <taxon>Methanobacteriaceae</taxon>
        <taxon>Methanothermobacter</taxon>
    </lineage>
</organism>
<reference evidence="1 2" key="1">
    <citation type="submission" date="2022-04" db="EMBL/GenBank/DDBJ databases">
        <title>Complete genome of Methanothermobacter tenebrarum strain RMAS.</title>
        <authorList>
            <person name="Nakamura K."/>
            <person name="Oshima K."/>
            <person name="Hattori M."/>
            <person name="Kamagata Y."/>
            <person name="Takamizawa K."/>
        </authorList>
    </citation>
    <scope>NUCLEOTIDE SEQUENCE [LARGE SCALE GENOMIC DNA]</scope>
    <source>
        <strain evidence="1 2">RMAS</strain>
    </source>
</reference>
<evidence type="ECO:0008006" key="3">
    <source>
        <dbReference type="Google" id="ProtNLM"/>
    </source>
</evidence>
<dbReference type="PROSITE" id="PS51257">
    <property type="entry name" value="PROKAR_LIPOPROTEIN"/>
    <property type="match status" value="1"/>
</dbReference>
<accession>A0ABM7YDM5</accession>